<dbReference type="RefSeq" id="WP_240831139.1">
    <property type="nucleotide sequence ID" value="NZ_JAKWBL010000003.1"/>
</dbReference>
<evidence type="ECO:0008006" key="3">
    <source>
        <dbReference type="Google" id="ProtNLM"/>
    </source>
</evidence>
<dbReference type="Gene3D" id="3.90.190.20">
    <property type="entry name" value="Mur ligase, C-terminal domain"/>
    <property type="match status" value="1"/>
</dbReference>
<dbReference type="EMBL" id="JAKWBL010000003">
    <property type="protein sequence ID" value="MCH5599338.1"/>
    <property type="molecule type" value="Genomic_DNA"/>
</dbReference>
<reference evidence="1 2" key="1">
    <citation type="submission" date="2022-02" db="EMBL/GenBank/DDBJ databases">
        <authorList>
            <person name="Min J."/>
        </authorList>
    </citation>
    <scope>NUCLEOTIDE SEQUENCE [LARGE SCALE GENOMIC DNA]</scope>
    <source>
        <strain evidence="1 2">GR10-1</strain>
    </source>
</reference>
<comment type="caution">
    <text evidence="1">The sequence shown here is derived from an EMBL/GenBank/DDBJ whole genome shotgun (WGS) entry which is preliminary data.</text>
</comment>
<gene>
    <name evidence="1" type="ORF">MKP09_16175</name>
</gene>
<evidence type="ECO:0000313" key="1">
    <source>
        <dbReference type="EMBL" id="MCH5599338.1"/>
    </source>
</evidence>
<sequence length="87" mass="10051">MIGAMAEMGIETEAEHESLINQIKKHNWHKVILVGKPFEPYKNDFLYFDQSADAANWAQSQNFENTYFLIKGSRSSQMEKILTAIKK</sequence>
<evidence type="ECO:0000313" key="2">
    <source>
        <dbReference type="Proteomes" id="UP001202248"/>
    </source>
</evidence>
<keyword evidence="2" id="KW-1185">Reference proteome</keyword>
<organism evidence="1 2">
    <name type="scientific">Niabella ginsengisoli</name>
    <dbReference type="NCBI Taxonomy" id="522298"/>
    <lineage>
        <taxon>Bacteria</taxon>
        <taxon>Pseudomonadati</taxon>
        <taxon>Bacteroidota</taxon>
        <taxon>Chitinophagia</taxon>
        <taxon>Chitinophagales</taxon>
        <taxon>Chitinophagaceae</taxon>
        <taxon>Niabella</taxon>
    </lineage>
</organism>
<name>A0ABS9SLT0_9BACT</name>
<dbReference type="SUPFAM" id="SSF53244">
    <property type="entry name" value="MurD-like peptide ligases, peptide-binding domain"/>
    <property type="match status" value="1"/>
</dbReference>
<dbReference type="Proteomes" id="UP001202248">
    <property type="component" value="Unassembled WGS sequence"/>
</dbReference>
<protein>
    <recommendedName>
        <fullName evidence="3">Mur ligase C-terminal domain-containing protein</fullName>
    </recommendedName>
</protein>
<dbReference type="InterPro" id="IPR036615">
    <property type="entry name" value="Mur_ligase_C_dom_sf"/>
</dbReference>
<accession>A0ABS9SLT0</accession>
<proteinExistence type="predicted"/>